<evidence type="ECO:0000313" key="2">
    <source>
        <dbReference type="Proteomes" id="UP000245926"/>
    </source>
</evidence>
<keyword evidence="2" id="KW-1185">Reference proteome</keyword>
<protein>
    <submittedName>
        <fullName evidence="1">Uncharacterized protein</fullName>
    </submittedName>
</protein>
<reference evidence="2" key="1">
    <citation type="submission" date="2018-05" db="EMBL/GenBank/DDBJ databases">
        <title>Complete Genome Sequence of Methylobacterium sp. 17SD2-17.</title>
        <authorList>
            <person name="Srinivasan S."/>
        </authorList>
    </citation>
    <scope>NUCLEOTIDE SEQUENCE [LARGE SCALE GENOMIC DNA]</scope>
    <source>
        <strain evidence="2">17SD2-17</strain>
    </source>
</reference>
<dbReference type="Proteomes" id="UP000245926">
    <property type="component" value="Chromosome"/>
</dbReference>
<organism evidence="1 2">
    <name type="scientific">Methylobacterium durans</name>
    <dbReference type="NCBI Taxonomy" id="2202825"/>
    <lineage>
        <taxon>Bacteria</taxon>
        <taxon>Pseudomonadati</taxon>
        <taxon>Pseudomonadota</taxon>
        <taxon>Alphaproteobacteria</taxon>
        <taxon>Hyphomicrobiales</taxon>
        <taxon>Methylobacteriaceae</taxon>
        <taxon>Methylobacterium</taxon>
    </lineage>
</organism>
<sequence length="85" mass="9389">MPLYHLRCAYRFTNGQSGLAIDAQRFEASDIKGAIQEARLLSADQPDMTLESAILSTNDGSTIWSLMRDARPETSTESVLPWAIS</sequence>
<proteinExistence type="predicted"/>
<dbReference type="EMBL" id="CP029550">
    <property type="protein sequence ID" value="AWN43780.1"/>
    <property type="molecule type" value="Genomic_DNA"/>
</dbReference>
<dbReference type="OrthoDB" id="7998621at2"/>
<name>A0A2U8WE69_9HYPH</name>
<dbReference type="KEGG" id="mets:DK389_28775"/>
<gene>
    <name evidence="1" type="ORF">DK389_28775</name>
</gene>
<accession>A0A2U8WE69</accession>
<dbReference type="RefSeq" id="WP_109894908.1">
    <property type="nucleotide sequence ID" value="NZ_CP029550.1"/>
</dbReference>
<evidence type="ECO:0000313" key="1">
    <source>
        <dbReference type="EMBL" id="AWN43780.1"/>
    </source>
</evidence>
<dbReference type="AlphaFoldDB" id="A0A2U8WE69"/>